<organism evidence="1 2">
    <name type="scientific">Dentiscutata erythropus</name>
    <dbReference type="NCBI Taxonomy" id="1348616"/>
    <lineage>
        <taxon>Eukaryota</taxon>
        <taxon>Fungi</taxon>
        <taxon>Fungi incertae sedis</taxon>
        <taxon>Mucoromycota</taxon>
        <taxon>Glomeromycotina</taxon>
        <taxon>Glomeromycetes</taxon>
        <taxon>Diversisporales</taxon>
        <taxon>Gigasporaceae</taxon>
        <taxon>Dentiscutata</taxon>
    </lineage>
</organism>
<dbReference type="OrthoDB" id="5947505at2759"/>
<name>A0A9N9JFM0_9GLOM</name>
<comment type="caution">
    <text evidence="1">The sequence shown here is derived from an EMBL/GenBank/DDBJ whole genome shotgun (WGS) entry which is preliminary data.</text>
</comment>
<evidence type="ECO:0000313" key="2">
    <source>
        <dbReference type="Proteomes" id="UP000789405"/>
    </source>
</evidence>
<feature type="non-terminal residue" evidence="1">
    <location>
        <position position="1"/>
    </location>
</feature>
<protein>
    <submittedName>
        <fullName evidence="1">5842_t:CDS:1</fullName>
    </submittedName>
</protein>
<keyword evidence="2" id="KW-1185">Reference proteome</keyword>
<gene>
    <name evidence="1" type="ORF">DERYTH_LOCUS19531</name>
</gene>
<proteinExistence type="predicted"/>
<dbReference type="EMBL" id="CAJVPY010021555">
    <property type="protein sequence ID" value="CAG8779982.1"/>
    <property type="molecule type" value="Genomic_DNA"/>
</dbReference>
<dbReference type="Proteomes" id="UP000789405">
    <property type="component" value="Unassembled WGS sequence"/>
</dbReference>
<accession>A0A9N9JFM0</accession>
<dbReference type="AlphaFoldDB" id="A0A9N9JFM0"/>
<reference evidence="1" key="1">
    <citation type="submission" date="2021-06" db="EMBL/GenBank/DDBJ databases">
        <authorList>
            <person name="Kallberg Y."/>
            <person name="Tangrot J."/>
            <person name="Rosling A."/>
        </authorList>
    </citation>
    <scope>NUCLEOTIDE SEQUENCE</scope>
    <source>
        <strain evidence="1">MA453B</strain>
    </source>
</reference>
<evidence type="ECO:0000313" key="1">
    <source>
        <dbReference type="EMBL" id="CAG8779982.1"/>
    </source>
</evidence>
<sequence length="80" mass="9105">YISSMNFRNAKTRTTLAMEKRFLATRIAKVLPRVPAVIRKYSVLASSESLTPFAKERLAIEEHAKGYISTFSFYIAMSAR</sequence>